<dbReference type="Proteomes" id="UP000796761">
    <property type="component" value="Unassembled WGS sequence"/>
</dbReference>
<dbReference type="InterPro" id="IPR034784">
    <property type="entry name" value="PDIP3_RRM"/>
</dbReference>
<dbReference type="GO" id="GO:0032545">
    <property type="term" value="C:CURI complex"/>
    <property type="evidence" value="ECO:0007669"/>
    <property type="project" value="TreeGrafter"/>
</dbReference>
<keyword evidence="7" id="KW-1185">Reference proteome</keyword>
<dbReference type="Pfam" id="PF00076">
    <property type="entry name" value="RRM_1"/>
    <property type="match status" value="1"/>
</dbReference>
<dbReference type="PANTHER" id="PTHR13191:SF0">
    <property type="entry name" value="RIBOSOMAL RNA-PROCESSING PROTEIN 7 HOMOLOG A-RELATED"/>
    <property type="match status" value="1"/>
</dbReference>
<dbReference type="GO" id="GO:0003723">
    <property type="term" value="F:RNA binding"/>
    <property type="evidence" value="ECO:0007669"/>
    <property type="project" value="UniProtKB-UniRule"/>
</dbReference>
<evidence type="ECO:0000256" key="3">
    <source>
        <dbReference type="SAM" id="Coils"/>
    </source>
</evidence>
<dbReference type="InterPro" id="IPR035979">
    <property type="entry name" value="RBD_domain_sf"/>
</dbReference>
<evidence type="ECO:0000313" key="7">
    <source>
        <dbReference type="Proteomes" id="UP000796761"/>
    </source>
</evidence>
<name>A0A8K1GBD6_9PASS</name>
<dbReference type="AlphaFoldDB" id="A0A8K1GBD6"/>
<reference evidence="6" key="1">
    <citation type="submission" date="2019-04" db="EMBL/GenBank/DDBJ databases">
        <title>Genome assembly of Zosterops borbonicus 15179.</title>
        <authorList>
            <person name="Leroy T."/>
            <person name="Anselmetti Y."/>
            <person name="Tilak M.-K."/>
            <person name="Nabholz B."/>
        </authorList>
    </citation>
    <scope>NUCLEOTIDE SEQUENCE</scope>
    <source>
        <strain evidence="6">HGM_15179</strain>
        <tissue evidence="6">Muscle</tissue>
    </source>
</reference>
<sequence>MADLSLDELIRKRGVTLKGRLNTRPVFGGVRSRIGIQQNLLNRPSPAVSFQRTFDARQKIGLTDARHKLGVKDAREKLVQKDARFKIKGKVQDAREMLNSRKQQSVAAEKVTKVVDAREKIGLKRSTPAVISPAMGIVNPAVKITKTIQQKAPVPGHSHPAGMRINVVNNHIHKQGPYDTEDDDESTSPLPSKQMKVTTTSSFLHNLTGVSSNKFSLSKTVPLTKVVQNDSYTAPPAPHPPVRTKALANVSRTLVTKEEPPKEPAPVELAFSPLEGTKMTVNNLHPRVTEEDIVELFCVCGALKRARLVHPGVAEVVFVKKEDAITAYKKYNNRCLDGQPMKCNLHMNGNVITSDQPILLLFSRCGHVQSVDIYDKRGSGEKKENLTSKFFDQNTVKGFQVAYVVFRKPAAVQAAKALSQEGPLLISTESHPVKTGISKWIASYEASIVNPQELKAEVDAYMQDYDKKMAEEEAKAAEEEGVPDEEGWVKVTRKGRKPGLPRTEAANLRLLEKEKQKRARKELLNFYAWQHREAKREHIAQLRKKFEEDKQRIALMRAQRKFRPY</sequence>
<dbReference type="GO" id="GO:0034456">
    <property type="term" value="C:UTP-C complex"/>
    <property type="evidence" value="ECO:0007669"/>
    <property type="project" value="TreeGrafter"/>
</dbReference>
<dbReference type="SMART" id="SM00360">
    <property type="entry name" value="RRM"/>
    <property type="match status" value="1"/>
</dbReference>
<dbReference type="InterPro" id="IPR040446">
    <property type="entry name" value="RRP7"/>
</dbReference>
<gene>
    <name evidence="6" type="ORF">HGM15179_012032</name>
</gene>
<dbReference type="InterPro" id="IPR012677">
    <property type="entry name" value="Nucleotide-bd_a/b_plait_sf"/>
</dbReference>
<dbReference type="EMBL" id="SWJQ01000385">
    <property type="protein sequence ID" value="TRZ15052.1"/>
    <property type="molecule type" value="Genomic_DNA"/>
</dbReference>
<dbReference type="GO" id="GO:0006364">
    <property type="term" value="P:rRNA processing"/>
    <property type="evidence" value="ECO:0007669"/>
    <property type="project" value="TreeGrafter"/>
</dbReference>
<comment type="caution">
    <text evidence="6">The sequence shown here is derived from an EMBL/GenBank/DDBJ whole genome shotgun (WGS) entry which is preliminary data.</text>
</comment>
<dbReference type="InterPro" id="IPR034890">
    <property type="entry name" value="Rrp7A_RRM"/>
</dbReference>
<dbReference type="GO" id="GO:0000028">
    <property type="term" value="P:ribosomal small subunit assembly"/>
    <property type="evidence" value="ECO:0007669"/>
    <property type="project" value="TreeGrafter"/>
</dbReference>
<evidence type="ECO:0000256" key="2">
    <source>
        <dbReference type="PROSITE-ProRule" id="PRU00176"/>
    </source>
</evidence>
<dbReference type="PANTHER" id="PTHR13191">
    <property type="entry name" value="RIBOSOMAL RNA PROCESSING PROTEIN 7-RELATED"/>
    <property type="match status" value="1"/>
</dbReference>
<dbReference type="Gene3D" id="6.10.250.1770">
    <property type="match status" value="1"/>
</dbReference>
<evidence type="ECO:0000256" key="1">
    <source>
        <dbReference type="ARBA" id="ARBA00006110"/>
    </source>
</evidence>
<evidence type="ECO:0000259" key="5">
    <source>
        <dbReference type="PROSITE" id="PS50102"/>
    </source>
</evidence>
<dbReference type="CDD" id="cd12951">
    <property type="entry name" value="RRP7_Rrp7A"/>
    <property type="match status" value="1"/>
</dbReference>
<dbReference type="CDD" id="cd12681">
    <property type="entry name" value="RRM_SKAR"/>
    <property type="match status" value="1"/>
</dbReference>
<evidence type="ECO:0000256" key="4">
    <source>
        <dbReference type="SAM" id="MobiDB-lite"/>
    </source>
</evidence>
<feature type="coiled-coil region" evidence="3">
    <location>
        <begin position="532"/>
        <end position="559"/>
    </location>
</feature>
<organism evidence="6 7">
    <name type="scientific">Zosterops borbonicus</name>
    <dbReference type="NCBI Taxonomy" id="364589"/>
    <lineage>
        <taxon>Eukaryota</taxon>
        <taxon>Metazoa</taxon>
        <taxon>Chordata</taxon>
        <taxon>Craniata</taxon>
        <taxon>Vertebrata</taxon>
        <taxon>Euteleostomi</taxon>
        <taxon>Archelosauria</taxon>
        <taxon>Archosauria</taxon>
        <taxon>Dinosauria</taxon>
        <taxon>Saurischia</taxon>
        <taxon>Theropoda</taxon>
        <taxon>Coelurosauria</taxon>
        <taxon>Aves</taxon>
        <taxon>Neognathae</taxon>
        <taxon>Neoaves</taxon>
        <taxon>Telluraves</taxon>
        <taxon>Australaves</taxon>
        <taxon>Passeriformes</taxon>
        <taxon>Sylvioidea</taxon>
        <taxon>Zosteropidae</taxon>
        <taxon>Zosterops</taxon>
    </lineage>
</organism>
<accession>A0A8K1GBD6</accession>
<dbReference type="OrthoDB" id="346839at2759"/>
<dbReference type="InterPro" id="IPR000504">
    <property type="entry name" value="RRM_dom"/>
</dbReference>
<dbReference type="Gene3D" id="3.30.70.330">
    <property type="match status" value="1"/>
</dbReference>
<dbReference type="PROSITE" id="PS50102">
    <property type="entry name" value="RRM"/>
    <property type="match status" value="1"/>
</dbReference>
<dbReference type="CDD" id="cd12294">
    <property type="entry name" value="RRM_Rrp7A"/>
    <property type="match status" value="1"/>
</dbReference>
<protein>
    <recommendedName>
        <fullName evidence="5">RRM domain-containing protein</fullName>
    </recommendedName>
</protein>
<feature type="region of interest" description="Disordered" evidence="4">
    <location>
        <begin position="173"/>
        <end position="193"/>
    </location>
</feature>
<evidence type="ECO:0000313" key="6">
    <source>
        <dbReference type="EMBL" id="TRZ15052.1"/>
    </source>
</evidence>
<feature type="domain" description="RRM" evidence="5">
    <location>
        <begin position="277"/>
        <end position="348"/>
    </location>
</feature>
<keyword evidence="2" id="KW-0694">RNA-binding</keyword>
<proteinExistence type="inferred from homology"/>
<keyword evidence="3" id="KW-0175">Coiled coil</keyword>
<dbReference type="Pfam" id="PF12923">
    <property type="entry name" value="RRP7"/>
    <property type="match status" value="1"/>
</dbReference>
<comment type="similarity">
    <text evidence="1">Belongs to the RRP7 family.</text>
</comment>
<dbReference type="SUPFAM" id="SSF54928">
    <property type="entry name" value="RNA-binding domain, RBD"/>
    <property type="match status" value="1"/>
</dbReference>
<dbReference type="InterPro" id="IPR024326">
    <property type="entry name" value="RRP7_C"/>
</dbReference>